<dbReference type="VEuPathDB" id="FungiDB:H310_00597"/>
<feature type="compositionally biased region" description="Low complexity" evidence="2">
    <location>
        <begin position="444"/>
        <end position="457"/>
    </location>
</feature>
<evidence type="ECO:0000256" key="1">
    <source>
        <dbReference type="SAM" id="Coils"/>
    </source>
</evidence>
<proteinExistence type="predicted"/>
<feature type="coiled-coil region" evidence="1">
    <location>
        <begin position="114"/>
        <end position="195"/>
    </location>
</feature>
<dbReference type="AlphaFoldDB" id="A0A418B726"/>
<comment type="caution">
    <text evidence="3">The sequence shown here is derived from an EMBL/GenBank/DDBJ whole genome shotgun (WGS) entry which is preliminary data.</text>
</comment>
<feature type="region of interest" description="Disordered" evidence="2">
    <location>
        <begin position="435"/>
        <end position="466"/>
    </location>
</feature>
<evidence type="ECO:0000313" key="3">
    <source>
        <dbReference type="EMBL" id="RHY33990.1"/>
    </source>
</evidence>
<protein>
    <submittedName>
        <fullName evidence="3">Uncharacterized protein</fullName>
    </submittedName>
</protein>
<gene>
    <name evidence="3" type="ORF">DYB32_001228</name>
</gene>
<sequence length="513" mass="57867">MKRCDSHACNILASKIALELNSASIRSSSSHSSKNAIVPANMSIPKKSFTCCSLIGSSNPAIGLVSILDNRDAKVKKFCPSDDTVLKESLQVQQSSKTCVTTATTQLKVLCRKFAVLSEKVKQEAKMREDAEKEVRRLNAIIQDATNPLITSTRSDAQQYLRAQKDELAAVRDELRRTKEELYHVTQAYDRLRAELDQFHHHPPPMPQPVHHHQESMLDSQIQWDREQSSRIHDTIEKAKQREIEQMTASLEAQNSQDKDQLSKVTQSLRDMTLSHANEIEKLHVRQHLRSCLMNLTQHGGQVAQDTINEERTVKDALQHQVSTLHQVNDAAREGCEFLLDGTTRREKYRPDSLRGVQMRDAKQAHYQDVEALKATLHESQSATQDAEKRVMELQGELTAVRRPAVAVVRHYDPENEQPKTTELHHHSVPLVTDAATSQPTLDGRSSTISSTRSTGTNASSSASDHSILRALKSRNKQLQERLQQEADATFQLEEEINMITSSYHTLLHPQDN</sequence>
<feature type="coiled-coil region" evidence="1">
    <location>
        <begin position="370"/>
        <end position="397"/>
    </location>
</feature>
<keyword evidence="4" id="KW-1185">Reference proteome</keyword>
<evidence type="ECO:0000256" key="2">
    <source>
        <dbReference type="SAM" id="MobiDB-lite"/>
    </source>
</evidence>
<keyword evidence="1" id="KW-0175">Coiled coil</keyword>
<feature type="coiled-coil region" evidence="1">
    <location>
        <begin position="469"/>
        <end position="496"/>
    </location>
</feature>
<name>A0A418B726_9STRA</name>
<dbReference type="EMBL" id="QUSY01000048">
    <property type="protein sequence ID" value="RHY33990.1"/>
    <property type="molecule type" value="Genomic_DNA"/>
</dbReference>
<dbReference type="Proteomes" id="UP000285060">
    <property type="component" value="Unassembled WGS sequence"/>
</dbReference>
<organism evidence="3 4">
    <name type="scientific">Aphanomyces invadans</name>
    <dbReference type="NCBI Taxonomy" id="157072"/>
    <lineage>
        <taxon>Eukaryota</taxon>
        <taxon>Sar</taxon>
        <taxon>Stramenopiles</taxon>
        <taxon>Oomycota</taxon>
        <taxon>Saprolegniomycetes</taxon>
        <taxon>Saprolegniales</taxon>
        <taxon>Verrucalvaceae</taxon>
        <taxon>Aphanomyces</taxon>
    </lineage>
</organism>
<accession>A0A418B726</accession>
<evidence type="ECO:0000313" key="4">
    <source>
        <dbReference type="Proteomes" id="UP000285060"/>
    </source>
</evidence>
<reference evidence="3 4" key="1">
    <citation type="submission" date="2018-08" db="EMBL/GenBank/DDBJ databases">
        <title>Aphanomyces genome sequencing and annotation.</title>
        <authorList>
            <person name="Minardi D."/>
            <person name="Oidtmann B."/>
            <person name="Van Der Giezen M."/>
            <person name="Studholme D.J."/>
        </authorList>
    </citation>
    <scope>NUCLEOTIDE SEQUENCE [LARGE SCALE GENOMIC DNA]</scope>
    <source>
        <strain evidence="3 4">NJM0002</strain>
    </source>
</reference>